<dbReference type="Proteomes" id="UP000254848">
    <property type="component" value="Unassembled WGS sequence"/>
</dbReference>
<proteinExistence type="predicted"/>
<dbReference type="AlphaFoldDB" id="A0A370QSF0"/>
<dbReference type="RefSeq" id="WP_115458423.1">
    <property type="nucleotide sequence ID" value="NZ_QRAP01000004.1"/>
</dbReference>
<reference evidence="1 2" key="1">
    <citation type="submission" date="2018-07" db="EMBL/GenBank/DDBJ databases">
        <title>Genomic Encyclopedia of Type Strains, Phase IV (KMG-IV): sequencing the most valuable type-strain genomes for metagenomic binning, comparative biology and taxonomic classification.</title>
        <authorList>
            <person name="Goeker M."/>
        </authorList>
    </citation>
    <scope>NUCLEOTIDE SEQUENCE [LARGE SCALE GENOMIC DNA]</scope>
    <source>
        <strain evidence="1 2">DSM 103736</strain>
    </source>
</reference>
<dbReference type="InterPro" id="IPR009211">
    <property type="entry name" value="TagJ"/>
</dbReference>
<dbReference type="EMBL" id="QRAP01000004">
    <property type="protein sequence ID" value="RDK92101.1"/>
    <property type="molecule type" value="Genomic_DNA"/>
</dbReference>
<dbReference type="Gene3D" id="1.25.40.10">
    <property type="entry name" value="Tetratricopeptide repeat domain"/>
    <property type="match status" value="1"/>
</dbReference>
<evidence type="ECO:0000313" key="2">
    <source>
        <dbReference type="Proteomes" id="UP000254848"/>
    </source>
</evidence>
<protein>
    <submittedName>
        <fullName evidence="1">Type VI secretion system protein ImpE</fullName>
    </submittedName>
</protein>
<comment type="caution">
    <text evidence="1">The sequence shown here is derived from an EMBL/GenBank/DDBJ whole genome shotgun (WGS) entry which is preliminary data.</text>
</comment>
<gene>
    <name evidence="1" type="ORF">C8D90_104259</name>
</gene>
<keyword evidence="2" id="KW-1185">Reference proteome</keyword>
<dbReference type="PIRSF" id="PIRSF029288">
    <property type="entry name" value="SciE_ImpE"/>
    <property type="match status" value="1"/>
</dbReference>
<dbReference type="InterPro" id="IPR011990">
    <property type="entry name" value="TPR-like_helical_dom_sf"/>
</dbReference>
<sequence>MKSLLSVLKGNPLSVALAQAESAVRNAPSDADKRAEWVQLLLLYGDWLGADAQLQAWQALAPLSTPTTTQLAEALEAEIQRDLVLRGESEPAYVTPPPDWLTDLAESLRAAPQRANTLRDRAFTQAPESAGTLTLKGDGGEEKSAAFSWLADADSRLGPVCELFLDNRYCWVPFQELASVAFQPPQNVVHLIWAQAMVTWRNGKQKVCQIPARYPVTEGTDDAHRLGRKTDWLPLNDNGHYTGQGQKTWITDEDEHALLTLRRVTFTAVGE</sequence>
<dbReference type="SUPFAM" id="SSF144059">
    <property type="entry name" value="ImpE-like"/>
    <property type="match status" value="1"/>
</dbReference>
<evidence type="ECO:0000313" key="1">
    <source>
        <dbReference type="EMBL" id="RDK92101.1"/>
    </source>
</evidence>
<organism evidence="1 2">
    <name type="scientific">Enterobacillus tribolii</name>
    <dbReference type="NCBI Taxonomy" id="1487935"/>
    <lineage>
        <taxon>Bacteria</taxon>
        <taxon>Pseudomonadati</taxon>
        <taxon>Pseudomonadota</taxon>
        <taxon>Gammaproteobacteria</taxon>
        <taxon>Enterobacterales</taxon>
        <taxon>Hafniaceae</taxon>
        <taxon>Enterobacillus</taxon>
    </lineage>
</organism>
<dbReference type="Pfam" id="PF07024">
    <property type="entry name" value="ImpE"/>
    <property type="match status" value="1"/>
</dbReference>
<name>A0A370QSF0_9GAMM</name>
<accession>A0A370QSF0</accession>
<dbReference type="OrthoDB" id="5416084at2"/>